<feature type="region of interest" description="Disordered" evidence="8">
    <location>
        <begin position="177"/>
        <end position="211"/>
    </location>
</feature>
<gene>
    <name evidence="10" type="ORF">CALMAC_LOCUS8458</name>
</gene>
<reference evidence="10 11" key="1">
    <citation type="submission" date="2019-01" db="EMBL/GenBank/DDBJ databases">
        <authorList>
            <person name="Sayadi A."/>
        </authorList>
    </citation>
    <scope>NUCLEOTIDE SEQUENCE [LARGE SCALE GENOMIC DNA]</scope>
</reference>
<dbReference type="SUPFAM" id="SSF68906">
    <property type="entry name" value="SAP domain"/>
    <property type="match status" value="1"/>
</dbReference>
<dbReference type="EMBL" id="CAACVG010007619">
    <property type="protein sequence ID" value="VEN46326.1"/>
    <property type="molecule type" value="Genomic_DNA"/>
</dbReference>
<evidence type="ECO:0000256" key="3">
    <source>
        <dbReference type="ARBA" id="ARBA00023015"/>
    </source>
</evidence>
<dbReference type="Gene3D" id="6.10.140.2040">
    <property type="match status" value="1"/>
</dbReference>
<proteinExistence type="predicted"/>
<accession>A0A653CF24</accession>
<evidence type="ECO:0000256" key="4">
    <source>
        <dbReference type="ARBA" id="ARBA00023054"/>
    </source>
</evidence>
<dbReference type="Pfam" id="PF02755">
    <property type="entry name" value="RPEL"/>
    <property type="match status" value="2"/>
</dbReference>
<evidence type="ECO:0000256" key="6">
    <source>
        <dbReference type="ARBA" id="ARBA00023242"/>
    </source>
</evidence>
<protein>
    <recommendedName>
        <fullName evidence="9">SAP domain-containing protein</fullName>
    </recommendedName>
</protein>
<name>A0A653CF24_CALMS</name>
<dbReference type="Pfam" id="PF02037">
    <property type="entry name" value="SAP"/>
    <property type="match status" value="1"/>
</dbReference>
<evidence type="ECO:0000259" key="9">
    <source>
        <dbReference type="PROSITE" id="PS50800"/>
    </source>
</evidence>
<feature type="compositionally biased region" description="Low complexity" evidence="8">
    <location>
        <begin position="496"/>
        <end position="507"/>
    </location>
</feature>
<feature type="region of interest" description="Disordered" evidence="8">
    <location>
        <begin position="556"/>
        <end position="575"/>
    </location>
</feature>
<dbReference type="PROSITE" id="PS51073">
    <property type="entry name" value="RPEL"/>
    <property type="match status" value="2"/>
</dbReference>
<feature type="region of interest" description="Disordered" evidence="8">
    <location>
        <begin position="283"/>
        <end position="371"/>
    </location>
</feature>
<dbReference type="PANTHER" id="PTHR22793:SF12">
    <property type="entry name" value="MYOCARDIN-RELATED TRANSCRIPTION FACTOR, ISOFORM H"/>
    <property type="match status" value="1"/>
</dbReference>
<keyword evidence="5" id="KW-0804">Transcription</keyword>
<evidence type="ECO:0000256" key="2">
    <source>
        <dbReference type="ARBA" id="ARBA00022737"/>
    </source>
</evidence>
<comment type="subcellular location">
    <subcellularLocation>
        <location evidence="1">Nucleus</location>
    </subcellularLocation>
</comment>
<evidence type="ECO:0000256" key="5">
    <source>
        <dbReference type="ARBA" id="ARBA00023163"/>
    </source>
</evidence>
<dbReference type="InterPro" id="IPR004018">
    <property type="entry name" value="RPEL_repeat"/>
</dbReference>
<feature type="compositionally biased region" description="Polar residues" evidence="8">
    <location>
        <begin position="359"/>
        <end position="371"/>
    </location>
</feature>
<feature type="compositionally biased region" description="Low complexity" evidence="8">
    <location>
        <begin position="411"/>
        <end position="444"/>
    </location>
</feature>
<dbReference type="OrthoDB" id="197676at2759"/>
<keyword evidence="6" id="KW-0539">Nucleus</keyword>
<dbReference type="InterPro" id="IPR036361">
    <property type="entry name" value="SAP_dom_sf"/>
</dbReference>
<dbReference type="InterPro" id="IPR043451">
    <property type="entry name" value="Myocardin-like"/>
</dbReference>
<dbReference type="GO" id="GO:0045944">
    <property type="term" value="P:positive regulation of transcription by RNA polymerase II"/>
    <property type="evidence" value="ECO:0007669"/>
    <property type="project" value="TreeGrafter"/>
</dbReference>
<keyword evidence="11" id="KW-1185">Reference proteome</keyword>
<keyword evidence="4" id="KW-0175">Coiled coil</keyword>
<feature type="domain" description="SAP" evidence="9">
    <location>
        <begin position="452"/>
        <end position="486"/>
    </location>
</feature>
<feature type="compositionally biased region" description="Low complexity" evidence="8">
    <location>
        <begin position="283"/>
        <end position="302"/>
    </location>
</feature>
<evidence type="ECO:0000256" key="1">
    <source>
        <dbReference type="ARBA" id="ARBA00004123"/>
    </source>
</evidence>
<dbReference type="AlphaFoldDB" id="A0A653CF24"/>
<dbReference type="PANTHER" id="PTHR22793">
    <property type="entry name" value="MYOCARDIN-RELATED TRANSCRIPTION FACTOR-RELATED"/>
    <property type="match status" value="1"/>
</dbReference>
<feature type="compositionally biased region" description="Polar residues" evidence="8">
    <location>
        <begin position="198"/>
        <end position="209"/>
    </location>
</feature>
<feature type="region of interest" description="Disordered" evidence="8">
    <location>
        <begin position="1"/>
        <end position="40"/>
    </location>
</feature>
<evidence type="ECO:0000256" key="8">
    <source>
        <dbReference type="SAM" id="MobiDB-lite"/>
    </source>
</evidence>
<dbReference type="GO" id="GO:0003713">
    <property type="term" value="F:transcription coactivator activity"/>
    <property type="evidence" value="ECO:0007669"/>
    <property type="project" value="TreeGrafter"/>
</dbReference>
<feature type="repeat" description="RPEL" evidence="7">
    <location>
        <begin position="134"/>
        <end position="159"/>
    </location>
</feature>
<keyword evidence="3" id="KW-0805">Transcription regulation</keyword>
<evidence type="ECO:0000256" key="7">
    <source>
        <dbReference type="PROSITE-ProRule" id="PRU00401"/>
    </source>
</evidence>
<feature type="compositionally biased region" description="Pro residues" evidence="8">
    <location>
        <begin position="303"/>
        <end position="313"/>
    </location>
</feature>
<dbReference type="InterPro" id="IPR003034">
    <property type="entry name" value="SAP_dom"/>
</dbReference>
<feature type="region of interest" description="Disordered" evidence="8">
    <location>
        <begin position="409"/>
        <end position="444"/>
    </location>
</feature>
<dbReference type="PROSITE" id="PS50800">
    <property type="entry name" value="SAP"/>
    <property type="match status" value="1"/>
</dbReference>
<organism evidence="10 11">
    <name type="scientific">Callosobruchus maculatus</name>
    <name type="common">Southern cowpea weevil</name>
    <name type="synonym">Pulse bruchid</name>
    <dbReference type="NCBI Taxonomy" id="64391"/>
    <lineage>
        <taxon>Eukaryota</taxon>
        <taxon>Metazoa</taxon>
        <taxon>Ecdysozoa</taxon>
        <taxon>Arthropoda</taxon>
        <taxon>Hexapoda</taxon>
        <taxon>Insecta</taxon>
        <taxon>Pterygota</taxon>
        <taxon>Neoptera</taxon>
        <taxon>Endopterygota</taxon>
        <taxon>Coleoptera</taxon>
        <taxon>Polyphaga</taxon>
        <taxon>Cucujiformia</taxon>
        <taxon>Chrysomeloidea</taxon>
        <taxon>Chrysomelidae</taxon>
        <taxon>Bruchinae</taxon>
        <taxon>Bruchini</taxon>
        <taxon>Callosobruchus</taxon>
    </lineage>
</organism>
<dbReference type="Gene3D" id="6.10.150.10">
    <property type="match status" value="1"/>
</dbReference>
<feature type="region of interest" description="Disordered" evidence="8">
    <location>
        <begin position="489"/>
        <end position="531"/>
    </location>
</feature>
<feature type="compositionally biased region" description="Polar residues" evidence="8">
    <location>
        <begin position="508"/>
        <end position="526"/>
    </location>
</feature>
<feature type="compositionally biased region" description="Polar residues" evidence="8">
    <location>
        <begin position="556"/>
        <end position="572"/>
    </location>
</feature>
<dbReference type="GO" id="GO:0005634">
    <property type="term" value="C:nucleus"/>
    <property type="evidence" value="ECO:0007669"/>
    <property type="project" value="UniProtKB-SubCell"/>
</dbReference>
<dbReference type="Proteomes" id="UP000410492">
    <property type="component" value="Unassembled WGS sequence"/>
</dbReference>
<dbReference type="Gene3D" id="1.10.720.30">
    <property type="entry name" value="SAP domain"/>
    <property type="match status" value="1"/>
</dbReference>
<dbReference type="SMART" id="SM00707">
    <property type="entry name" value="RPEL"/>
    <property type="match status" value="3"/>
</dbReference>
<evidence type="ECO:0000313" key="11">
    <source>
        <dbReference type="Proteomes" id="UP000410492"/>
    </source>
</evidence>
<sequence>MAEGGGGHSSAAGGRDSPPSSQTRESPPKAVIDTSPIHMDQNKESLKVKLLLRRPFDQLVAQGIMPPHKTPAAYHGQRRQLERAKTGDMLKAKIQQRPPRQELERRHILEADPNHVDPSLAERQRMLKKARLADQLNDQLSHRPGPLELIQKNILHTEEPIEQAVKTGRIPYKATCEGQLNRPQLPSNYINPEEDSQSSEGDNTVSPSPSDVLETAAKSAGIMVSLIQPTEGSTVVVTSATPILNKDTSEIVFADLCRSVTAPLISQQQQQSPAASLVSSTSTLSPLSSVSSPVPSVVSQPATPIPPPPPPPISLVTRAAPSPKSDAPGKDKNRKKSKSKSAPKARTIKFHEYKGPPSAQKNTAVSPSTGESSYDLLLKQQTLLLQFQLQLQHKYPQIILPASQKTSSAESTNASNVGNSSNSSNFNTQQPSPSPSTFSDSSTSFTRISGRLEDMKVSDLKAELKRRNLPVSGSKPQLIERLKPFTNNANDIINQSPSSVESSVHSSNMDQSHNSPSYQDIDSPESSVKDELCEQMDVDPLSPAPNKMQQEPFMVQQTQQNDVKDNSVQQKQKTNEEIVREQQRQIEELQRELTLSQLKLQAATRSEPKAQMIALQKHLQGRQQQQQQANLMQQMKQLQALQEKQAQINEEQQRLQQQQHVAFQNQKNISGGLLLNGTDAALVFNQLMQGKAKVVNGHARHNSLPNLISSLVTPIITTESKANYIDSNGAIPEIKIEYNNDNKPPPPQYDEATKHLNNNKKNHIKSEIVDDVLEILIKNGELPPSAANDPLTPGSAGIKSTEPIFTTNVQMNNNDTQTNGNIDISSPEDALGIDPSDLLETLDNIENMDFSQLVMELGGCQGSQSENNNLPNHPVPENMESMDTDDWLASLLPSSDSMCNNSAPLASHETDLGGYDPLLGIAQDPFDPFNLEEYRGANDLSVPLSWDRVDYTA</sequence>
<feature type="repeat" description="RPEL" evidence="7">
    <location>
        <begin position="88"/>
        <end position="113"/>
    </location>
</feature>
<dbReference type="SMART" id="SM00513">
    <property type="entry name" value="SAP"/>
    <property type="match status" value="1"/>
</dbReference>
<evidence type="ECO:0000313" key="10">
    <source>
        <dbReference type="EMBL" id="VEN46326.1"/>
    </source>
</evidence>
<keyword evidence="2" id="KW-0677">Repeat</keyword>
<feature type="compositionally biased region" description="Polar residues" evidence="8">
    <location>
        <begin position="181"/>
        <end position="190"/>
    </location>
</feature>
<feature type="compositionally biased region" description="Basic residues" evidence="8">
    <location>
        <begin position="332"/>
        <end position="348"/>
    </location>
</feature>